<feature type="domain" description="SHOCT-like" evidence="1">
    <location>
        <begin position="1"/>
        <end position="53"/>
    </location>
</feature>
<dbReference type="STRING" id="411490.ANACAC_00719"/>
<dbReference type="EMBL" id="ABAX03000005">
    <property type="protein sequence ID" value="EDR98668.1"/>
    <property type="molecule type" value="Genomic_DNA"/>
</dbReference>
<dbReference type="RefSeq" id="WP_006566226.1">
    <property type="nucleotide sequence ID" value="NZ_AP023027.1"/>
</dbReference>
<gene>
    <name evidence="2" type="ORF">ANACAC_00719</name>
</gene>
<name>B0MAZ3_ANACD</name>
<keyword evidence="3" id="KW-1185">Reference proteome</keyword>
<dbReference type="Proteomes" id="UP000004935">
    <property type="component" value="Unassembled WGS sequence"/>
</dbReference>
<evidence type="ECO:0000313" key="3">
    <source>
        <dbReference type="Proteomes" id="UP000004935"/>
    </source>
</evidence>
<accession>B0MAZ3</accession>
<reference evidence="2" key="1">
    <citation type="submission" date="2007-11" db="EMBL/GenBank/DDBJ databases">
        <authorList>
            <person name="Fulton L."/>
            <person name="Clifton S."/>
            <person name="Fulton B."/>
            <person name="Xu J."/>
            <person name="Minx P."/>
            <person name="Pepin K.H."/>
            <person name="Johnson M."/>
            <person name="Thiruvilangam P."/>
            <person name="Bhonagiri V."/>
            <person name="Nash W.E."/>
            <person name="Mardis E.R."/>
            <person name="Wilson R.K."/>
        </authorList>
    </citation>
    <scope>NUCLEOTIDE SEQUENCE [LARGE SCALE GENOMIC DNA]</scope>
    <source>
        <strain evidence="2">DSM 14662</strain>
    </source>
</reference>
<protein>
    <recommendedName>
        <fullName evidence="1">SHOCT-like domain-containing protein</fullName>
    </recommendedName>
</protein>
<evidence type="ECO:0000259" key="1">
    <source>
        <dbReference type="Pfam" id="PF20612"/>
    </source>
</evidence>
<proteinExistence type="predicted"/>
<sequence>MSKEQMKQEKLYQITMSIAKKMLDDGLITKEEYTIIDTKMQEKYQPTLGTLFADIDLI</sequence>
<comment type="caution">
    <text evidence="2">The sequence shown here is derived from an EMBL/GenBank/DDBJ whole genome shotgun (WGS) entry which is preliminary data.</text>
</comment>
<dbReference type="InterPro" id="IPR046749">
    <property type="entry name" value="SHOCT_2"/>
</dbReference>
<dbReference type="AlphaFoldDB" id="B0MAZ3"/>
<evidence type="ECO:0000313" key="2">
    <source>
        <dbReference type="EMBL" id="EDR98668.1"/>
    </source>
</evidence>
<dbReference type="HOGENOM" id="CLU_179778_2_0_9"/>
<reference evidence="2" key="2">
    <citation type="submission" date="2013-11" db="EMBL/GenBank/DDBJ databases">
        <title>Draft genome sequence of Anaerostipes caccae (DSM 14662).</title>
        <authorList>
            <person name="Sudarsanam P."/>
            <person name="Ley R."/>
            <person name="Guruge J."/>
            <person name="Turnbaugh P.J."/>
            <person name="Mahowald M."/>
            <person name="Liep D."/>
            <person name="Gordon J."/>
        </authorList>
    </citation>
    <scope>NUCLEOTIDE SEQUENCE</scope>
    <source>
        <strain evidence="2">DSM 14662</strain>
    </source>
</reference>
<dbReference type="Pfam" id="PF20612">
    <property type="entry name" value="SHOCT_2"/>
    <property type="match status" value="1"/>
</dbReference>
<dbReference type="eggNOG" id="ENOG5033BTX">
    <property type="taxonomic scope" value="Bacteria"/>
</dbReference>
<organism evidence="2 3">
    <name type="scientific">Anaerostipes caccae (strain DSM 14662 / CCUG 47493 / JCM 13470 / NCIMB 13811 / L1-92)</name>
    <dbReference type="NCBI Taxonomy" id="411490"/>
    <lineage>
        <taxon>Bacteria</taxon>
        <taxon>Bacillati</taxon>
        <taxon>Bacillota</taxon>
        <taxon>Clostridia</taxon>
        <taxon>Lachnospirales</taxon>
        <taxon>Lachnospiraceae</taxon>
        <taxon>Anaerostipes</taxon>
    </lineage>
</organism>